<dbReference type="EMBL" id="LIWG01000011">
    <property type="protein sequence ID" value="MBE3608670.1"/>
    <property type="molecule type" value="Genomic_DNA"/>
</dbReference>
<keyword evidence="4" id="KW-1185">Reference proteome</keyword>
<dbReference type="InterPro" id="IPR009488">
    <property type="entry name" value="DUF1104"/>
</dbReference>
<reference evidence="3 4" key="1">
    <citation type="submission" date="2015-08" db="EMBL/GenBank/DDBJ databases">
        <title>Comparative genomics of the Campylobacter concisus group.</title>
        <authorList>
            <person name="Yee E."/>
            <person name="Chapman M.H."/>
            <person name="Huynh S."/>
            <person name="Bono J.L."/>
            <person name="On S.L."/>
            <person name="St Leger J."/>
            <person name="Foster G."/>
            <person name="Parker C.T."/>
            <person name="Miller W.G."/>
        </authorList>
    </citation>
    <scope>NUCLEOTIDE SEQUENCE [LARGE SCALE GENOMIC DNA]</scope>
    <source>
        <strain evidence="3 4">RM9337</strain>
    </source>
</reference>
<accession>A0AAW3ZZ35</accession>
<evidence type="ECO:0000313" key="2">
    <source>
        <dbReference type="EMBL" id="MBE2986880.1"/>
    </source>
</evidence>
<gene>
    <name evidence="2" type="ORF">CCAL12919_07080</name>
    <name evidence="3" type="ORF">CCAL9337_08060</name>
</gene>
<organism evidence="3 4">
    <name type="scientific">Campylobacter californiensis</name>
    <dbReference type="NCBI Taxonomy" id="1032243"/>
    <lineage>
        <taxon>Bacteria</taxon>
        <taxon>Pseudomonadati</taxon>
        <taxon>Campylobacterota</taxon>
        <taxon>Epsilonproteobacteria</taxon>
        <taxon>Campylobacterales</taxon>
        <taxon>Campylobacteraceae</taxon>
        <taxon>Campylobacter</taxon>
    </lineage>
</organism>
<dbReference type="EMBL" id="JADBHS010000013">
    <property type="protein sequence ID" value="MBE2986880.1"/>
    <property type="molecule type" value="Genomic_DNA"/>
</dbReference>
<feature type="chain" id="PRO_5044718309" evidence="1">
    <location>
        <begin position="18"/>
        <end position="156"/>
    </location>
</feature>
<keyword evidence="1" id="KW-0732">Signal</keyword>
<feature type="signal peptide" evidence="1">
    <location>
        <begin position="1"/>
        <end position="17"/>
    </location>
</feature>
<protein>
    <submittedName>
        <fullName evidence="3">DUF1104 domain-containing protein</fullName>
    </submittedName>
</protein>
<sequence>MKKLVLAAMLVAGSVFAAPFEKNTNDELYAMIATSDAKTLGEISFEIHKRVGKLHREAMDIRGGFHDKMYEKMSKMKPEDRDKFMRDFRDSFGNKIDALSVKEARGMGLYGMGMGRGNCDMRMGGRWKDGGMRMSGCCDGFARGMGRLRGEILEPK</sequence>
<comment type="caution">
    <text evidence="3">The sequence shown here is derived from an EMBL/GenBank/DDBJ whole genome shotgun (WGS) entry which is preliminary data.</text>
</comment>
<evidence type="ECO:0000313" key="5">
    <source>
        <dbReference type="Proteomes" id="UP001318760"/>
    </source>
</evidence>
<reference evidence="2 5" key="2">
    <citation type="submission" date="2020-10" db="EMBL/GenBank/DDBJ databases">
        <title>Campylobacter californiensis sp. nov. isolated from cattle and feral swine in California.</title>
        <authorList>
            <person name="Miller W.G."/>
        </authorList>
    </citation>
    <scope>NUCLEOTIDE SEQUENCE [LARGE SCALE GENOMIC DNA]</scope>
    <source>
        <strain evidence="2 5">RM12919</strain>
    </source>
</reference>
<proteinExistence type="predicted"/>
<name>A0AAW3ZZ35_9BACT</name>
<dbReference type="Proteomes" id="UP000650616">
    <property type="component" value="Unassembled WGS sequence"/>
</dbReference>
<dbReference type="AlphaFoldDB" id="A0AAW3ZZ35"/>
<evidence type="ECO:0000313" key="3">
    <source>
        <dbReference type="EMBL" id="MBE3608670.1"/>
    </source>
</evidence>
<evidence type="ECO:0000256" key="1">
    <source>
        <dbReference type="SAM" id="SignalP"/>
    </source>
</evidence>
<dbReference type="Proteomes" id="UP001318760">
    <property type="component" value="Unassembled WGS sequence"/>
</dbReference>
<dbReference type="RefSeq" id="WP_169938418.1">
    <property type="nucleotide sequence ID" value="NZ_CP012545.1"/>
</dbReference>
<evidence type="ECO:0000313" key="4">
    <source>
        <dbReference type="Proteomes" id="UP000650616"/>
    </source>
</evidence>
<dbReference type="Pfam" id="PF06518">
    <property type="entry name" value="DUF1104"/>
    <property type="match status" value="1"/>
</dbReference>